<dbReference type="Proteomes" id="UP000549052">
    <property type="component" value="Unassembled WGS sequence"/>
</dbReference>
<organism evidence="1 2">
    <name type="scientific">Phyllobacterium myrsinacearum</name>
    <dbReference type="NCBI Taxonomy" id="28101"/>
    <lineage>
        <taxon>Bacteria</taxon>
        <taxon>Pseudomonadati</taxon>
        <taxon>Pseudomonadota</taxon>
        <taxon>Alphaproteobacteria</taxon>
        <taxon>Hyphomicrobiales</taxon>
        <taxon>Phyllobacteriaceae</taxon>
        <taxon>Phyllobacterium</taxon>
    </lineage>
</organism>
<name>A0A839ETG9_9HYPH</name>
<accession>A0A839ETG9</accession>
<proteinExistence type="predicted"/>
<reference evidence="1 2" key="1">
    <citation type="submission" date="2020-07" db="EMBL/GenBank/DDBJ databases">
        <title>Genomic Encyclopedia of Type Strains, Phase IV (KMG-V): Genome sequencing to study the core and pangenomes of soil and plant-associated prokaryotes.</title>
        <authorList>
            <person name="Whitman W."/>
        </authorList>
    </citation>
    <scope>NUCLEOTIDE SEQUENCE [LARGE SCALE GENOMIC DNA]</scope>
    <source>
        <strain evidence="1 2">AN3</strain>
    </source>
</reference>
<gene>
    <name evidence="1" type="ORF">FHW16_005820</name>
</gene>
<dbReference type="EMBL" id="JACGXN010000022">
    <property type="protein sequence ID" value="MBA8882072.1"/>
    <property type="molecule type" value="Genomic_DNA"/>
</dbReference>
<evidence type="ECO:0000313" key="2">
    <source>
        <dbReference type="Proteomes" id="UP000549052"/>
    </source>
</evidence>
<sequence length="61" mass="6834">MQLTKSFAKSDATDHSTGFMELAAGYRVRFGEHRSSRIKEIDLSTVGIDDCNTPTFTHIIE</sequence>
<comment type="caution">
    <text evidence="1">The sequence shown here is derived from an EMBL/GenBank/DDBJ whole genome shotgun (WGS) entry which is preliminary data.</text>
</comment>
<keyword evidence="2" id="KW-1185">Reference proteome</keyword>
<protein>
    <submittedName>
        <fullName evidence="1">Uncharacterized protein</fullName>
    </submittedName>
</protein>
<evidence type="ECO:0000313" key="1">
    <source>
        <dbReference type="EMBL" id="MBA8882072.1"/>
    </source>
</evidence>
<dbReference type="AlphaFoldDB" id="A0A839ETG9"/>